<comment type="catalytic activity">
    <reaction evidence="1 6">
        <text>The enzyme specifically hydrolyzes (1-&gt;4)-beta-D-galactosidic linkages in type I arabinogalactans.</text>
        <dbReference type="EC" id="3.2.1.89"/>
    </reaction>
</comment>
<comment type="caution">
    <text evidence="7">The sequence shown here is derived from an EMBL/GenBank/DDBJ whole genome shotgun (WGS) entry which is preliminary data.</text>
</comment>
<protein>
    <recommendedName>
        <fullName evidence="3 6">Arabinogalactan endo-beta-1,4-galactanase</fullName>
        <ecNumber evidence="3 6">3.2.1.89</ecNumber>
    </recommendedName>
</protein>
<keyword evidence="5 6" id="KW-0326">Glycosidase</keyword>
<evidence type="ECO:0000256" key="5">
    <source>
        <dbReference type="ARBA" id="ARBA00023295"/>
    </source>
</evidence>
<dbReference type="PANTHER" id="PTHR34983">
    <property type="entry name" value="ARABINOGALACTAN ENDO-BETA-1,4-GALACTANASE A"/>
    <property type="match status" value="1"/>
</dbReference>
<dbReference type="GO" id="GO:0045490">
    <property type="term" value="P:pectin catabolic process"/>
    <property type="evidence" value="ECO:0007669"/>
    <property type="project" value="TreeGrafter"/>
</dbReference>
<organism evidence="7 8">
    <name type="scientific">Marinifilum flexuosum</name>
    <dbReference type="NCBI Taxonomy" id="1117708"/>
    <lineage>
        <taxon>Bacteria</taxon>
        <taxon>Pseudomonadati</taxon>
        <taxon>Bacteroidota</taxon>
        <taxon>Bacteroidia</taxon>
        <taxon>Marinilabiliales</taxon>
        <taxon>Marinifilaceae</taxon>
    </lineage>
</organism>
<evidence type="ECO:0000313" key="7">
    <source>
        <dbReference type="EMBL" id="RKE02256.1"/>
    </source>
</evidence>
<evidence type="ECO:0000256" key="1">
    <source>
        <dbReference type="ARBA" id="ARBA00001695"/>
    </source>
</evidence>
<comment type="similarity">
    <text evidence="2 6">Belongs to the glycosyl hydrolase 53 family.</text>
</comment>
<dbReference type="GO" id="GO:0031218">
    <property type="term" value="F:arabinogalactan endo-1,4-beta-galactosidase activity"/>
    <property type="evidence" value="ECO:0007669"/>
    <property type="project" value="UniProtKB-EC"/>
</dbReference>
<dbReference type="InterPro" id="IPR017853">
    <property type="entry name" value="GH"/>
</dbReference>
<reference evidence="7 8" key="1">
    <citation type="submission" date="2018-09" db="EMBL/GenBank/DDBJ databases">
        <title>Genomic Encyclopedia of Archaeal and Bacterial Type Strains, Phase II (KMG-II): from individual species to whole genera.</title>
        <authorList>
            <person name="Goeker M."/>
        </authorList>
    </citation>
    <scope>NUCLEOTIDE SEQUENCE [LARGE SCALE GENOMIC DNA]</scope>
    <source>
        <strain evidence="7 8">DSM 21950</strain>
    </source>
</reference>
<keyword evidence="8" id="KW-1185">Reference proteome</keyword>
<dbReference type="Pfam" id="PF07745">
    <property type="entry name" value="Glyco_hydro_53"/>
    <property type="match status" value="1"/>
</dbReference>
<dbReference type="EMBL" id="RAPQ01000009">
    <property type="protein sequence ID" value="RKE02256.1"/>
    <property type="molecule type" value="Genomic_DNA"/>
</dbReference>
<keyword evidence="4 6" id="KW-0378">Hydrolase</keyword>
<name>A0A419X3B2_9BACT</name>
<dbReference type="InterPro" id="IPR011683">
    <property type="entry name" value="Glyco_hydro_53"/>
</dbReference>
<gene>
    <name evidence="7" type="ORF">BXY64_2344</name>
</gene>
<dbReference type="EC" id="3.2.1.89" evidence="3 6"/>
<sequence length="343" mass="39237">MLFSSCSKNENETNFPIQEDDFIKGADLSFLPQLEGLSIPFYDEGIQSDVVSILKKHGMNTVRIRLWHTPNTQSSSFNEVKKFAEQINKQNLNVWLSIHYSNTWADPAHQQIPEAWKNLSFEKLKDSVYNYTSKIVSEIEPKYVQIGNEINPGFLLPVGDRFEQIEQFKELLSIGINAVRDTDPNCKIMIHHAGYSNALSFFNDLKQIDFDIMALSYYPIWHGKNLSELKSSINHLQTQFSKPVVIAETAYPFTLDWNDWTNNIVGQDNQLILPDYPATPGGQKSFLLKIKDICDEVDALGFCYWGAEYVAFDGNESKNGSSWENQALFDFNNELLPAAEVFY</sequence>
<evidence type="ECO:0000256" key="3">
    <source>
        <dbReference type="ARBA" id="ARBA00012556"/>
    </source>
</evidence>
<evidence type="ECO:0000313" key="8">
    <source>
        <dbReference type="Proteomes" id="UP000284531"/>
    </source>
</evidence>
<accession>A0A419X3B2</accession>
<proteinExistence type="inferred from homology"/>
<dbReference type="Gene3D" id="3.20.20.80">
    <property type="entry name" value="Glycosidases"/>
    <property type="match status" value="1"/>
</dbReference>
<dbReference type="GO" id="GO:0015926">
    <property type="term" value="F:glucosidase activity"/>
    <property type="evidence" value="ECO:0007669"/>
    <property type="project" value="InterPro"/>
</dbReference>
<evidence type="ECO:0000256" key="4">
    <source>
        <dbReference type="ARBA" id="ARBA00022801"/>
    </source>
</evidence>
<dbReference type="SUPFAM" id="SSF51445">
    <property type="entry name" value="(Trans)glycosidases"/>
    <property type="match status" value="1"/>
</dbReference>
<dbReference type="AlphaFoldDB" id="A0A419X3B2"/>
<evidence type="ECO:0000256" key="6">
    <source>
        <dbReference type="RuleBase" id="RU361192"/>
    </source>
</evidence>
<dbReference type="Proteomes" id="UP000284531">
    <property type="component" value="Unassembled WGS sequence"/>
</dbReference>
<evidence type="ECO:0000256" key="2">
    <source>
        <dbReference type="ARBA" id="ARBA00010687"/>
    </source>
</evidence>
<dbReference type="PANTHER" id="PTHR34983:SF1">
    <property type="entry name" value="ARABINOGALACTAN ENDO-BETA-1,4-GALACTANASE A"/>
    <property type="match status" value="1"/>
</dbReference>